<protein>
    <recommendedName>
        <fullName evidence="5 15">Pyruvate kinase</fullName>
        <ecNumber evidence="5 15">2.7.1.40</ecNumber>
    </recommendedName>
</protein>
<evidence type="ECO:0000256" key="8">
    <source>
        <dbReference type="ARBA" id="ARBA00022741"/>
    </source>
</evidence>
<keyword evidence="13" id="KW-0670">Pyruvate</keyword>
<dbReference type="Pfam" id="PF02887">
    <property type="entry name" value="PK_C"/>
    <property type="match status" value="1"/>
</dbReference>
<dbReference type="InterPro" id="IPR015813">
    <property type="entry name" value="Pyrv/PenolPyrv_kinase-like_dom"/>
</dbReference>
<dbReference type="EMBL" id="LR743594">
    <property type="protein sequence ID" value="CAA2623465.1"/>
    <property type="molecule type" value="Genomic_DNA"/>
</dbReference>
<comment type="cofactor">
    <cofactor evidence="2">
        <name>K(+)</name>
        <dbReference type="ChEBI" id="CHEBI:29103"/>
    </cofactor>
</comment>
<proteinExistence type="inferred from homology"/>
<dbReference type="FunFam" id="3.20.20.60:FF:000025">
    <property type="entry name" value="Pyruvate kinase"/>
    <property type="match status" value="1"/>
</dbReference>
<keyword evidence="12 15" id="KW-0324">Glycolysis</keyword>
<evidence type="ECO:0000256" key="11">
    <source>
        <dbReference type="ARBA" id="ARBA00022842"/>
    </source>
</evidence>
<evidence type="ECO:0000313" key="18">
    <source>
        <dbReference type="EMBL" id="CAA2623465.1"/>
    </source>
</evidence>
<dbReference type="InterPro" id="IPR011037">
    <property type="entry name" value="Pyrv_Knase-like_insert_dom_sf"/>
</dbReference>
<dbReference type="GO" id="GO:0030955">
    <property type="term" value="F:potassium ion binding"/>
    <property type="evidence" value="ECO:0007669"/>
    <property type="project" value="InterPro"/>
</dbReference>
<evidence type="ECO:0000256" key="1">
    <source>
        <dbReference type="ARBA" id="ARBA00001946"/>
    </source>
</evidence>
<dbReference type="PANTHER" id="PTHR11817">
    <property type="entry name" value="PYRUVATE KINASE"/>
    <property type="match status" value="1"/>
</dbReference>
<dbReference type="InterPro" id="IPR018209">
    <property type="entry name" value="Pyrv_Knase_AS"/>
</dbReference>
<dbReference type="EC" id="2.7.1.40" evidence="5 15"/>
<dbReference type="Gene3D" id="3.40.1380.20">
    <property type="entry name" value="Pyruvate kinase, C-terminal domain"/>
    <property type="match status" value="1"/>
</dbReference>
<dbReference type="InterPro" id="IPR015806">
    <property type="entry name" value="Pyrv_Knase_insert_dom_sf"/>
</dbReference>
<dbReference type="PROSITE" id="PS00110">
    <property type="entry name" value="PYRUVATE_KINASE"/>
    <property type="match status" value="1"/>
</dbReference>
<dbReference type="InterPro" id="IPR015793">
    <property type="entry name" value="Pyrv_Knase_brl"/>
</dbReference>
<organism evidence="18">
    <name type="scientific">Spirodela intermedia</name>
    <name type="common">Intermediate duckweed</name>
    <dbReference type="NCBI Taxonomy" id="51605"/>
    <lineage>
        <taxon>Eukaryota</taxon>
        <taxon>Viridiplantae</taxon>
        <taxon>Streptophyta</taxon>
        <taxon>Embryophyta</taxon>
        <taxon>Tracheophyta</taxon>
        <taxon>Spermatophyta</taxon>
        <taxon>Magnoliopsida</taxon>
        <taxon>Liliopsida</taxon>
        <taxon>Araceae</taxon>
        <taxon>Lemnoideae</taxon>
        <taxon>Spirodela</taxon>
    </lineage>
</organism>
<evidence type="ECO:0000259" key="17">
    <source>
        <dbReference type="Pfam" id="PF02887"/>
    </source>
</evidence>
<evidence type="ECO:0000256" key="14">
    <source>
        <dbReference type="ARBA" id="ARBA00048152"/>
    </source>
</evidence>
<evidence type="ECO:0000256" key="5">
    <source>
        <dbReference type="ARBA" id="ARBA00012142"/>
    </source>
</evidence>
<comment type="similarity">
    <text evidence="4 15">Belongs to the pyruvate kinase family.</text>
</comment>
<evidence type="ECO:0000256" key="15">
    <source>
        <dbReference type="RuleBase" id="RU000504"/>
    </source>
</evidence>
<accession>A0A7I8IYR2</accession>
<comment type="pathway">
    <text evidence="3 15">Carbohydrate degradation; glycolysis; pyruvate from D-glyceraldehyde 3-phosphate: step 5/5.</text>
</comment>
<reference evidence="18 19" key="1">
    <citation type="submission" date="2019-12" db="EMBL/GenBank/DDBJ databases">
        <authorList>
            <person name="Scholz U."/>
            <person name="Mascher M."/>
            <person name="Fiebig A."/>
        </authorList>
    </citation>
    <scope>NUCLEOTIDE SEQUENCE</scope>
</reference>
<dbReference type="GO" id="GO:0005524">
    <property type="term" value="F:ATP binding"/>
    <property type="evidence" value="ECO:0007669"/>
    <property type="project" value="UniProtKB-KW"/>
</dbReference>
<feature type="domain" description="Pyruvate kinase barrel" evidence="16">
    <location>
        <begin position="1"/>
        <end position="303"/>
    </location>
</feature>
<dbReference type="InterPro" id="IPR040442">
    <property type="entry name" value="Pyrv_kinase-like_dom_sf"/>
</dbReference>
<dbReference type="Gene3D" id="2.40.33.10">
    <property type="entry name" value="PK beta-barrel domain-like"/>
    <property type="match status" value="1"/>
</dbReference>
<dbReference type="SUPFAM" id="SSF52935">
    <property type="entry name" value="PK C-terminal domain-like"/>
    <property type="match status" value="1"/>
</dbReference>
<keyword evidence="11 15" id="KW-0460">Magnesium</keyword>
<keyword evidence="9 15" id="KW-0418">Kinase</keyword>
<dbReference type="Proteomes" id="UP001189122">
    <property type="component" value="Unassembled WGS sequence"/>
</dbReference>
<evidence type="ECO:0000259" key="16">
    <source>
        <dbReference type="Pfam" id="PF00224"/>
    </source>
</evidence>
<evidence type="ECO:0000256" key="4">
    <source>
        <dbReference type="ARBA" id="ARBA00008663"/>
    </source>
</evidence>
<name>A0A7I8IYR2_SPIIN</name>
<evidence type="ECO:0000313" key="19">
    <source>
        <dbReference type="Proteomes" id="UP001189122"/>
    </source>
</evidence>
<evidence type="ECO:0000256" key="3">
    <source>
        <dbReference type="ARBA" id="ARBA00004997"/>
    </source>
</evidence>
<evidence type="ECO:0000256" key="13">
    <source>
        <dbReference type="ARBA" id="ARBA00023317"/>
    </source>
</evidence>
<keyword evidence="19" id="KW-1185">Reference proteome</keyword>
<feature type="domain" description="Pyruvate kinase C-terminal" evidence="17">
    <location>
        <begin position="374"/>
        <end position="461"/>
    </location>
</feature>
<keyword evidence="6 15" id="KW-0808">Transferase</keyword>
<dbReference type="InterPro" id="IPR015795">
    <property type="entry name" value="Pyrv_Knase_C"/>
</dbReference>
<dbReference type="AlphaFoldDB" id="A0A7I8IYR2"/>
<dbReference type="NCBIfam" id="TIGR01064">
    <property type="entry name" value="pyruv_kin"/>
    <property type="match status" value="1"/>
</dbReference>
<dbReference type="PRINTS" id="PR01050">
    <property type="entry name" value="PYRUVTKNASE"/>
</dbReference>
<dbReference type="InterPro" id="IPR001697">
    <property type="entry name" value="Pyr_Knase"/>
</dbReference>
<evidence type="ECO:0000256" key="12">
    <source>
        <dbReference type="ARBA" id="ARBA00023152"/>
    </source>
</evidence>
<evidence type="ECO:0000256" key="2">
    <source>
        <dbReference type="ARBA" id="ARBA00001958"/>
    </source>
</evidence>
<dbReference type="UniPathway" id="UPA00109">
    <property type="reaction ID" value="UER00188"/>
</dbReference>
<dbReference type="GO" id="GO:0009570">
    <property type="term" value="C:chloroplast stroma"/>
    <property type="evidence" value="ECO:0007669"/>
    <property type="project" value="UniProtKB-ARBA"/>
</dbReference>
<gene>
    <name evidence="18" type="ORF">SI7747_07009393</name>
</gene>
<dbReference type="InterPro" id="IPR036918">
    <property type="entry name" value="Pyrv_Knase_C_sf"/>
</dbReference>
<comment type="cofactor">
    <cofactor evidence="1">
        <name>Mg(2+)</name>
        <dbReference type="ChEBI" id="CHEBI:18420"/>
    </cofactor>
</comment>
<dbReference type="GO" id="GO:0004743">
    <property type="term" value="F:pyruvate kinase activity"/>
    <property type="evidence" value="ECO:0007669"/>
    <property type="project" value="UniProtKB-EC"/>
</dbReference>
<dbReference type="SUPFAM" id="SSF51621">
    <property type="entry name" value="Phosphoenolpyruvate/pyruvate domain"/>
    <property type="match status" value="1"/>
</dbReference>
<dbReference type="Pfam" id="PF00224">
    <property type="entry name" value="PK"/>
    <property type="match status" value="1"/>
</dbReference>
<dbReference type="GO" id="GO:0000287">
    <property type="term" value="F:magnesium ion binding"/>
    <property type="evidence" value="ECO:0007669"/>
    <property type="project" value="InterPro"/>
</dbReference>
<keyword evidence="10" id="KW-0067">ATP-binding</keyword>
<keyword evidence="8" id="KW-0547">Nucleotide-binding</keyword>
<dbReference type="GO" id="GO:0016301">
    <property type="term" value="F:kinase activity"/>
    <property type="evidence" value="ECO:0007669"/>
    <property type="project" value="UniProtKB-KW"/>
</dbReference>
<dbReference type="Gene3D" id="3.20.20.60">
    <property type="entry name" value="Phosphoenolpyruvate-binding domains"/>
    <property type="match status" value="1"/>
</dbReference>
<sequence>MNVARLNMCHNSREWHRSVIRAVKKLNREKRFCVSVMIDTEGSQVHMVDHGAASSIKAEEGSMWLFTTQNFEGTRPFTVKANHEGFSEGIMVGDELVVEGGMASFEVVERIEDDLRCRCTDSGLLLPHAKLSFWRAGKLVDRSVGLPTLSSKDWVDIDFGISEGVDFIAVSYAKNSEDIKALKTHLSTRSAESIRVLAKIERLESLENLEEIVEASDGIMVARGDLGVQIPLDQIPAIQKQVTSICRQLNKPVIIASQLLESMIEYPTPTRAEVADVSEAVRQQADALMLSGESAVGLYAEKALSVLSTASLCIEAWAREDGLRNLPPLPRLTSYLSDSIAEEICNSAVEMGEHFISLLLDQEGRVELILSEQPRVAAIFVFTKHGHMAALLSRNRPGPPIFAFTDDANTGMGLNLHWGVTPIVGNLFEDMERNVKESIRFMAAIAAVKLGDVVLVVSDLSSVSPATSAFTQSIQVRTVGQ</sequence>
<evidence type="ECO:0000256" key="9">
    <source>
        <dbReference type="ARBA" id="ARBA00022777"/>
    </source>
</evidence>
<dbReference type="EMBL" id="CACRZD030000007">
    <property type="protein sequence ID" value="CAA6663008.1"/>
    <property type="molecule type" value="Genomic_DNA"/>
</dbReference>
<evidence type="ECO:0000256" key="10">
    <source>
        <dbReference type="ARBA" id="ARBA00022840"/>
    </source>
</evidence>
<evidence type="ECO:0000256" key="7">
    <source>
        <dbReference type="ARBA" id="ARBA00022723"/>
    </source>
</evidence>
<comment type="catalytic activity">
    <reaction evidence="14 15">
        <text>pyruvate + ATP = phosphoenolpyruvate + ADP + H(+)</text>
        <dbReference type="Rhea" id="RHEA:18157"/>
        <dbReference type="ChEBI" id="CHEBI:15361"/>
        <dbReference type="ChEBI" id="CHEBI:15378"/>
        <dbReference type="ChEBI" id="CHEBI:30616"/>
        <dbReference type="ChEBI" id="CHEBI:58702"/>
        <dbReference type="ChEBI" id="CHEBI:456216"/>
        <dbReference type="EC" id="2.7.1.40"/>
    </reaction>
</comment>
<evidence type="ECO:0000256" key="6">
    <source>
        <dbReference type="ARBA" id="ARBA00022679"/>
    </source>
</evidence>
<keyword evidence="7" id="KW-0479">Metal-binding</keyword>
<dbReference type="SUPFAM" id="SSF50800">
    <property type="entry name" value="PK beta-barrel domain-like"/>
    <property type="match status" value="1"/>
</dbReference>